<protein>
    <recommendedName>
        <fullName evidence="2">histidine kinase</fullName>
        <ecNumber evidence="2">2.7.13.3</ecNumber>
    </recommendedName>
</protein>
<keyword evidence="7 8" id="KW-0472">Membrane</keyword>
<dbReference type="PANTHER" id="PTHR45453:SF1">
    <property type="entry name" value="PHOSPHATE REGULON SENSOR PROTEIN PHOR"/>
    <property type="match status" value="1"/>
</dbReference>
<evidence type="ECO:0000313" key="11">
    <source>
        <dbReference type="Proteomes" id="UP000230837"/>
    </source>
</evidence>
<organism evidence="10 11">
    <name type="scientific">Candidatus Kaiserbacteria bacterium CG_4_8_14_3_um_filter_38_9</name>
    <dbReference type="NCBI Taxonomy" id="1974599"/>
    <lineage>
        <taxon>Bacteria</taxon>
        <taxon>Candidatus Kaiseribacteriota</taxon>
    </lineage>
</organism>
<evidence type="ECO:0000256" key="8">
    <source>
        <dbReference type="SAM" id="Phobius"/>
    </source>
</evidence>
<evidence type="ECO:0000256" key="3">
    <source>
        <dbReference type="ARBA" id="ARBA00022553"/>
    </source>
</evidence>
<name>A0A2M7IND7_9BACT</name>
<reference evidence="11" key="1">
    <citation type="submission" date="2017-09" db="EMBL/GenBank/DDBJ databases">
        <title>Depth-based differentiation of microbial function through sediment-hosted aquifers and enrichment of novel symbionts in the deep terrestrial subsurface.</title>
        <authorList>
            <person name="Probst A.J."/>
            <person name="Ladd B."/>
            <person name="Jarett J.K."/>
            <person name="Geller-Mcgrath D.E."/>
            <person name="Sieber C.M.K."/>
            <person name="Emerson J.B."/>
            <person name="Anantharaman K."/>
            <person name="Thomas B.C."/>
            <person name="Malmstrom R."/>
            <person name="Stieglmeier M."/>
            <person name="Klingl A."/>
            <person name="Woyke T."/>
            <person name="Ryan C.M."/>
            <person name="Banfield J.F."/>
        </authorList>
    </citation>
    <scope>NUCLEOTIDE SEQUENCE [LARGE SCALE GENOMIC DNA]</scope>
</reference>
<keyword evidence="3" id="KW-0597">Phosphoprotein</keyword>
<dbReference type="SUPFAM" id="SSF47384">
    <property type="entry name" value="Homodimeric domain of signal transducing histidine kinase"/>
    <property type="match status" value="1"/>
</dbReference>
<evidence type="ECO:0000256" key="6">
    <source>
        <dbReference type="ARBA" id="ARBA00023012"/>
    </source>
</evidence>
<dbReference type="Gene3D" id="3.30.565.10">
    <property type="entry name" value="Histidine kinase-like ATPase, C-terminal domain"/>
    <property type="match status" value="1"/>
</dbReference>
<dbReference type="PANTHER" id="PTHR45453">
    <property type="entry name" value="PHOSPHATE REGULON SENSOR PROTEIN PHOR"/>
    <property type="match status" value="1"/>
</dbReference>
<feature type="transmembrane region" description="Helical" evidence="8">
    <location>
        <begin position="68"/>
        <end position="91"/>
    </location>
</feature>
<evidence type="ECO:0000256" key="7">
    <source>
        <dbReference type="ARBA" id="ARBA00023136"/>
    </source>
</evidence>
<dbReference type="GO" id="GO:0004721">
    <property type="term" value="F:phosphoprotein phosphatase activity"/>
    <property type="evidence" value="ECO:0007669"/>
    <property type="project" value="TreeGrafter"/>
</dbReference>
<dbReference type="Gene3D" id="1.10.287.130">
    <property type="match status" value="1"/>
</dbReference>
<dbReference type="CDD" id="cd00075">
    <property type="entry name" value="HATPase"/>
    <property type="match status" value="1"/>
</dbReference>
<feature type="domain" description="Histidine kinase" evidence="9">
    <location>
        <begin position="111"/>
        <end position="327"/>
    </location>
</feature>
<dbReference type="SMART" id="SM00387">
    <property type="entry name" value="HATPase_c"/>
    <property type="match status" value="1"/>
</dbReference>
<dbReference type="InterPro" id="IPR050351">
    <property type="entry name" value="BphY/WalK/GraS-like"/>
</dbReference>
<feature type="transmembrane region" description="Helical" evidence="8">
    <location>
        <begin position="12"/>
        <end position="38"/>
    </location>
</feature>
<dbReference type="InterPro" id="IPR004358">
    <property type="entry name" value="Sig_transdc_His_kin-like_C"/>
</dbReference>
<dbReference type="EMBL" id="PFHR01000161">
    <property type="protein sequence ID" value="PIW96788.1"/>
    <property type="molecule type" value="Genomic_DNA"/>
</dbReference>
<dbReference type="GO" id="GO:0016036">
    <property type="term" value="P:cellular response to phosphate starvation"/>
    <property type="evidence" value="ECO:0007669"/>
    <property type="project" value="TreeGrafter"/>
</dbReference>
<dbReference type="CDD" id="cd00082">
    <property type="entry name" value="HisKA"/>
    <property type="match status" value="1"/>
</dbReference>
<dbReference type="PRINTS" id="PR00344">
    <property type="entry name" value="BCTRLSENSOR"/>
</dbReference>
<keyword evidence="5" id="KW-0418">Kinase</keyword>
<keyword evidence="6" id="KW-0902">Two-component regulatory system</keyword>
<dbReference type="InterPro" id="IPR036097">
    <property type="entry name" value="HisK_dim/P_sf"/>
</dbReference>
<keyword evidence="8" id="KW-1133">Transmembrane helix</keyword>
<dbReference type="SUPFAM" id="SSF55874">
    <property type="entry name" value="ATPase domain of HSP90 chaperone/DNA topoisomerase II/histidine kinase"/>
    <property type="match status" value="1"/>
</dbReference>
<dbReference type="AlphaFoldDB" id="A0A2M7IND7"/>
<evidence type="ECO:0000256" key="1">
    <source>
        <dbReference type="ARBA" id="ARBA00000085"/>
    </source>
</evidence>
<gene>
    <name evidence="10" type="ORF">COZ82_03065</name>
</gene>
<dbReference type="Proteomes" id="UP000230837">
    <property type="component" value="Unassembled WGS sequence"/>
</dbReference>
<keyword evidence="4" id="KW-0808">Transferase</keyword>
<dbReference type="FunFam" id="1.10.287.130:FF:000001">
    <property type="entry name" value="Two-component sensor histidine kinase"/>
    <property type="match status" value="1"/>
</dbReference>
<sequence>MSFKPNEFTRANLLLTGYYVAGVLVLLVISSVTIYLIFTSGIVLNGNLINGAEIDHREFSLSELKENLINIIILVNFIILSLFAISAYFFAKQTLKPIKTMYQKQERFISDVAHELRTPLTVLESGAENILRKQRTNVEYIDFIKESKEETERLTRLSNELLFLLSPHKNTPSEFRVINLTTVIKNQLKQHRAYAQEKKITLIEKLPEQIFLAVIPDSFIRLLNNLLKNAIDYNRPNGTVTISLAKFPNEIILTVVDTGIGMSTEDTKWVFERFYKTDISRLQNSHTGTGLGLPIVKEIVNAHNGTIALTSKINVGTTINIHLPNPTTDPS</sequence>
<dbReference type="SMART" id="SM00388">
    <property type="entry name" value="HisKA"/>
    <property type="match status" value="1"/>
</dbReference>
<dbReference type="Pfam" id="PF00512">
    <property type="entry name" value="HisKA"/>
    <property type="match status" value="1"/>
</dbReference>
<proteinExistence type="predicted"/>
<dbReference type="InterPro" id="IPR003661">
    <property type="entry name" value="HisK_dim/P_dom"/>
</dbReference>
<dbReference type="PROSITE" id="PS50109">
    <property type="entry name" value="HIS_KIN"/>
    <property type="match status" value="1"/>
</dbReference>
<accession>A0A2M7IND7</accession>
<evidence type="ECO:0000313" key="10">
    <source>
        <dbReference type="EMBL" id="PIW96788.1"/>
    </source>
</evidence>
<dbReference type="GO" id="GO:0000155">
    <property type="term" value="F:phosphorelay sensor kinase activity"/>
    <property type="evidence" value="ECO:0007669"/>
    <property type="project" value="InterPro"/>
</dbReference>
<dbReference type="Pfam" id="PF02518">
    <property type="entry name" value="HATPase_c"/>
    <property type="match status" value="1"/>
</dbReference>
<comment type="catalytic activity">
    <reaction evidence="1">
        <text>ATP + protein L-histidine = ADP + protein N-phospho-L-histidine.</text>
        <dbReference type="EC" id="2.7.13.3"/>
    </reaction>
</comment>
<dbReference type="InterPro" id="IPR005467">
    <property type="entry name" value="His_kinase_dom"/>
</dbReference>
<dbReference type="FunFam" id="3.30.565.10:FF:000006">
    <property type="entry name" value="Sensor histidine kinase WalK"/>
    <property type="match status" value="1"/>
</dbReference>
<dbReference type="EC" id="2.7.13.3" evidence="2"/>
<dbReference type="InterPro" id="IPR003594">
    <property type="entry name" value="HATPase_dom"/>
</dbReference>
<dbReference type="GO" id="GO:0005886">
    <property type="term" value="C:plasma membrane"/>
    <property type="evidence" value="ECO:0007669"/>
    <property type="project" value="TreeGrafter"/>
</dbReference>
<evidence type="ECO:0000256" key="5">
    <source>
        <dbReference type="ARBA" id="ARBA00022777"/>
    </source>
</evidence>
<comment type="caution">
    <text evidence="10">The sequence shown here is derived from an EMBL/GenBank/DDBJ whole genome shotgun (WGS) entry which is preliminary data.</text>
</comment>
<evidence type="ECO:0000256" key="4">
    <source>
        <dbReference type="ARBA" id="ARBA00022679"/>
    </source>
</evidence>
<dbReference type="InterPro" id="IPR036890">
    <property type="entry name" value="HATPase_C_sf"/>
</dbReference>
<evidence type="ECO:0000259" key="9">
    <source>
        <dbReference type="PROSITE" id="PS50109"/>
    </source>
</evidence>
<keyword evidence="8" id="KW-0812">Transmembrane</keyword>
<evidence type="ECO:0000256" key="2">
    <source>
        <dbReference type="ARBA" id="ARBA00012438"/>
    </source>
</evidence>